<evidence type="ECO:0000313" key="1">
    <source>
        <dbReference type="EMBL" id="VDO11910.1"/>
    </source>
</evidence>
<dbReference type="EMBL" id="UZAG01001706">
    <property type="protein sequence ID" value="VDO11910.1"/>
    <property type="molecule type" value="Genomic_DNA"/>
</dbReference>
<dbReference type="GO" id="GO:2000641">
    <property type="term" value="P:regulation of early endosome to late endosome transport"/>
    <property type="evidence" value="ECO:0007669"/>
    <property type="project" value="InterPro"/>
</dbReference>
<dbReference type="PANTHER" id="PTHR36983">
    <property type="entry name" value="DNAJ HOMOLOG SUBFAMILY C MEMBER 13"/>
    <property type="match status" value="1"/>
</dbReference>
<evidence type="ECO:0000313" key="2">
    <source>
        <dbReference type="Proteomes" id="UP000280834"/>
    </source>
</evidence>
<organism evidence="3">
    <name type="scientific">Brugia timori</name>
    <dbReference type="NCBI Taxonomy" id="42155"/>
    <lineage>
        <taxon>Eukaryota</taxon>
        <taxon>Metazoa</taxon>
        <taxon>Ecdysozoa</taxon>
        <taxon>Nematoda</taxon>
        <taxon>Chromadorea</taxon>
        <taxon>Rhabditida</taxon>
        <taxon>Spirurina</taxon>
        <taxon>Spiruromorpha</taxon>
        <taxon>Filarioidea</taxon>
        <taxon>Onchocercidae</taxon>
        <taxon>Brugia</taxon>
    </lineage>
</organism>
<dbReference type="GO" id="GO:0006898">
    <property type="term" value="P:receptor-mediated endocytosis"/>
    <property type="evidence" value="ECO:0007669"/>
    <property type="project" value="TreeGrafter"/>
</dbReference>
<evidence type="ECO:0000313" key="3">
    <source>
        <dbReference type="WBParaSite" id="BTMF_0000283801-mRNA-1"/>
    </source>
</evidence>
<reference evidence="3" key="1">
    <citation type="submission" date="2017-02" db="UniProtKB">
        <authorList>
            <consortium name="WormBaseParasite"/>
        </authorList>
    </citation>
    <scope>IDENTIFICATION</scope>
</reference>
<proteinExistence type="predicted"/>
<sequence>MKSMKQQPALIRDSAHALKCLLKRNCSDLAAQMLSTGMIEYLLQLLGDDMKGVDTVAAAKAEIVGALKNVSLDLQYGAKIAEILGESSIWAQYKDQRHDLFIPANNVHSITGAPSGIAGYLTERMFAPPSTNFTPPPVSSKKLNHE</sequence>
<dbReference type="AlphaFoldDB" id="A0A0R3Q930"/>
<gene>
    <name evidence="1" type="ORF">BTMF_LOCUS2162</name>
</gene>
<protein>
    <submittedName>
        <fullName evidence="3">DUF913 domain-containing protein</fullName>
    </submittedName>
</protein>
<dbReference type="Proteomes" id="UP000280834">
    <property type="component" value="Unassembled WGS sequence"/>
</dbReference>
<dbReference type="WBParaSite" id="BTMF_0000283801-mRNA-1">
    <property type="protein sequence ID" value="BTMF_0000283801-mRNA-1"/>
    <property type="gene ID" value="BTMF_0000283801"/>
</dbReference>
<name>A0A0R3Q930_9BILA</name>
<dbReference type="STRING" id="42155.A0A0R3Q930"/>
<dbReference type="GO" id="GO:0007032">
    <property type="term" value="P:endosome organization"/>
    <property type="evidence" value="ECO:0007669"/>
    <property type="project" value="InterPro"/>
</dbReference>
<accession>A0A0R3Q930</accession>
<keyword evidence="2" id="KW-1185">Reference proteome</keyword>
<reference evidence="1 2" key="2">
    <citation type="submission" date="2018-11" db="EMBL/GenBank/DDBJ databases">
        <authorList>
            <consortium name="Pathogen Informatics"/>
        </authorList>
    </citation>
    <scope>NUCLEOTIDE SEQUENCE [LARGE SCALE GENOMIC DNA]</scope>
</reference>
<dbReference type="InterPro" id="IPR044978">
    <property type="entry name" value="GRV2/DNAJC13"/>
</dbReference>
<dbReference type="PANTHER" id="PTHR36983:SF2">
    <property type="entry name" value="DNAJ HOMOLOG SUBFAMILY C MEMBER 13"/>
    <property type="match status" value="1"/>
</dbReference>
<dbReference type="GO" id="GO:0010008">
    <property type="term" value="C:endosome membrane"/>
    <property type="evidence" value="ECO:0007669"/>
    <property type="project" value="TreeGrafter"/>
</dbReference>